<dbReference type="Gene3D" id="3.40.190.10">
    <property type="entry name" value="Periplasmic binding protein-like II"/>
    <property type="match status" value="2"/>
</dbReference>
<dbReference type="SUPFAM" id="SSF46785">
    <property type="entry name" value="Winged helix' DNA-binding domain"/>
    <property type="match status" value="1"/>
</dbReference>
<keyword evidence="3" id="KW-0238">DNA-binding</keyword>
<keyword evidence="4" id="KW-0804">Transcription</keyword>
<evidence type="ECO:0000313" key="7">
    <source>
        <dbReference type="Proteomes" id="UP000256845"/>
    </source>
</evidence>
<dbReference type="InterPro" id="IPR036388">
    <property type="entry name" value="WH-like_DNA-bd_sf"/>
</dbReference>
<dbReference type="EMBL" id="QRDW01000001">
    <property type="protein sequence ID" value="RED53463.1"/>
    <property type="molecule type" value="Genomic_DNA"/>
</dbReference>
<feature type="domain" description="HTH lysR-type" evidence="5">
    <location>
        <begin position="6"/>
        <end position="63"/>
    </location>
</feature>
<dbReference type="Pfam" id="PF03466">
    <property type="entry name" value="LysR_substrate"/>
    <property type="match status" value="1"/>
</dbReference>
<dbReference type="PANTHER" id="PTHR30537">
    <property type="entry name" value="HTH-TYPE TRANSCRIPTIONAL REGULATOR"/>
    <property type="match status" value="1"/>
</dbReference>
<dbReference type="InterPro" id="IPR000847">
    <property type="entry name" value="LysR_HTH_N"/>
</dbReference>
<organism evidence="6 7">
    <name type="scientific">Aestuariispira insulae</name>
    <dbReference type="NCBI Taxonomy" id="1461337"/>
    <lineage>
        <taxon>Bacteria</taxon>
        <taxon>Pseudomonadati</taxon>
        <taxon>Pseudomonadota</taxon>
        <taxon>Alphaproteobacteria</taxon>
        <taxon>Rhodospirillales</taxon>
        <taxon>Kiloniellaceae</taxon>
        <taxon>Aestuariispira</taxon>
    </lineage>
</organism>
<dbReference type="GO" id="GO:0043565">
    <property type="term" value="F:sequence-specific DNA binding"/>
    <property type="evidence" value="ECO:0007669"/>
    <property type="project" value="TreeGrafter"/>
</dbReference>
<dbReference type="InterPro" id="IPR036390">
    <property type="entry name" value="WH_DNA-bd_sf"/>
</dbReference>
<dbReference type="FunFam" id="3.40.190.10:FF:000017">
    <property type="entry name" value="Glycine cleavage system transcriptional activator"/>
    <property type="match status" value="1"/>
</dbReference>
<dbReference type="CDD" id="cd08432">
    <property type="entry name" value="PBP2_GcdR_TrpI_HvrB_AmpR_like"/>
    <property type="match status" value="1"/>
</dbReference>
<dbReference type="Proteomes" id="UP000256845">
    <property type="component" value="Unassembled WGS sequence"/>
</dbReference>
<protein>
    <submittedName>
        <fullName evidence="6">LysR family glycine cleavage system transcriptional activator</fullName>
    </submittedName>
</protein>
<name>A0A3D9HVC8_9PROT</name>
<evidence type="ECO:0000256" key="4">
    <source>
        <dbReference type="ARBA" id="ARBA00023163"/>
    </source>
</evidence>
<dbReference type="SUPFAM" id="SSF53850">
    <property type="entry name" value="Periplasmic binding protein-like II"/>
    <property type="match status" value="1"/>
</dbReference>
<evidence type="ECO:0000313" key="6">
    <source>
        <dbReference type="EMBL" id="RED53463.1"/>
    </source>
</evidence>
<dbReference type="GO" id="GO:0006351">
    <property type="term" value="P:DNA-templated transcription"/>
    <property type="evidence" value="ECO:0007669"/>
    <property type="project" value="TreeGrafter"/>
</dbReference>
<dbReference type="OrthoDB" id="9794694at2"/>
<dbReference type="Pfam" id="PF00126">
    <property type="entry name" value="HTH_1"/>
    <property type="match status" value="1"/>
</dbReference>
<comment type="caution">
    <text evidence="6">The sequence shown here is derived from an EMBL/GenBank/DDBJ whole genome shotgun (WGS) entry which is preliminary data.</text>
</comment>
<dbReference type="InterPro" id="IPR058163">
    <property type="entry name" value="LysR-type_TF_proteobact-type"/>
</dbReference>
<keyword evidence="7" id="KW-1185">Reference proteome</keyword>
<dbReference type="NCBIfam" id="NF008352">
    <property type="entry name" value="PRK11139.1"/>
    <property type="match status" value="1"/>
</dbReference>
<dbReference type="FunFam" id="1.10.10.10:FF:000038">
    <property type="entry name" value="Glycine cleavage system transcriptional activator"/>
    <property type="match status" value="1"/>
</dbReference>
<proteinExistence type="inferred from homology"/>
<dbReference type="PROSITE" id="PS50931">
    <property type="entry name" value="HTH_LYSR"/>
    <property type="match status" value="1"/>
</dbReference>
<sequence>MARKIPSLSALRAFEAAARHLSFRKAAEELNVTHSAVSHQVKGLEEQLGVVLFNRSARSVMLTEEGAFYYPILRDAFDRISDGTRFLTATGSPDVLALQVYITVAMNWLVPRLHDFQQAEPGMQVRLSTSYLDWEFDRNDADLAILYVRKKQQDLQYVPLFDGVLYPVCAPALVDGDEGIKSPQDLGRHSLLRVYTAPEEWDDWLAAAGVPELAEAPGPTFDSYILSMKAAIEGQGIALVNGPWAMEELRKGRLVKPFECEIRKPEGWCLVYRKDRRNDPSIKRFQNWLVKQIARDSDFEDILCA</sequence>
<dbReference type="InterPro" id="IPR005119">
    <property type="entry name" value="LysR_subst-bd"/>
</dbReference>
<evidence type="ECO:0000256" key="3">
    <source>
        <dbReference type="ARBA" id="ARBA00023125"/>
    </source>
</evidence>
<dbReference type="GO" id="GO:0003700">
    <property type="term" value="F:DNA-binding transcription factor activity"/>
    <property type="evidence" value="ECO:0007669"/>
    <property type="project" value="InterPro"/>
</dbReference>
<reference evidence="6 7" key="1">
    <citation type="submission" date="2018-07" db="EMBL/GenBank/DDBJ databases">
        <title>Genomic Encyclopedia of Type Strains, Phase III (KMG-III): the genomes of soil and plant-associated and newly described type strains.</title>
        <authorList>
            <person name="Whitman W."/>
        </authorList>
    </citation>
    <scope>NUCLEOTIDE SEQUENCE [LARGE SCALE GENOMIC DNA]</scope>
    <source>
        <strain evidence="6 7">CECT 8488</strain>
    </source>
</reference>
<evidence type="ECO:0000259" key="5">
    <source>
        <dbReference type="PROSITE" id="PS50931"/>
    </source>
</evidence>
<dbReference type="PRINTS" id="PR00039">
    <property type="entry name" value="HTHLYSR"/>
</dbReference>
<dbReference type="RefSeq" id="WP_115934602.1">
    <property type="nucleotide sequence ID" value="NZ_QRDW01000001.1"/>
</dbReference>
<dbReference type="Gene3D" id="1.10.10.10">
    <property type="entry name" value="Winged helix-like DNA-binding domain superfamily/Winged helix DNA-binding domain"/>
    <property type="match status" value="1"/>
</dbReference>
<evidence type="ECO:0000256" key="1">
    <source>
        <dbReference type="ARBA" id="ARBA00009437"/>
    </source>
</evidence>
<keyword evidence="2" id="KW-0805">Transcription regulation</keyword>
<evidence type="ECO:0000256" key="2">
    <source>
        <dbReference type="ARBA" id="ARBA00023015"/>
    </source>
</evidence>
<accession>A0A3D9HVC8</accession>
<comment type="similarity">
    <text evidence="1">Belongs to the LysR transcriptional regulatory family.</text>
</comment>
<gene>
    <name evidence="6" type="ORF">DFP90_101252</name>
</gene>
<dbReference type="PANTHER" id="PTHR30537:SF74">
    <property type="entry name" value="HTH-TYPE TRANSCRIPTIONAL REGULATOR TRPI"/>
    <property type="match status" value="1"/>
</dbReference>
<dbReference type="AlphaFoldDB" id="A0A3D9HVC8"/>